<evidence type="ECO:0000256" key="9">
    <source>
        <dbReference type="SAM" id="Phobius"/>
    </source>
</evidence>
<dbReference type="OrthoDB" id="9814265at2"/>
<feature type="transmembrane region" description="Helical" evidence="9">
    <location>
        <begin position="127"/>
        <end position="152"/>
    </location>
</feature>
<organism evidence="11 12">
    <name type="scientific">[Clostridium] citroniae WAL-19142</name>
    <dbReference type="NCBI Taxonomy" id="742734"/>
    <lineage>
        <taxon>Bacteria</taxon>
        <taxon>Bacillati</taxon>
        <taxon>Bacillota</taxon>
        <taxon>Clostridia</taxon>
        <taxon>Lachnospirales</taxon>
        <taxon>Lachnospiraceae</taxon>
        <taxon>Enterocloster</taxon>
    </lineage>
</organism>
<dbReference type="AlphaFoldDB" id="A0A0J9CD17"/>
<evidence type="ECO:0000256" key="3">
    <source>
        <dbReference type="ARBA" id="ARBA00022475"/>
    </source>
</evidence>
<dbReference type="PATRIC" id="fig|742734.4.peg.1241"/>
<feature type="transmembrane region" description="Helical" evidence="9">
    <location>
        <begin position="12"/>
        <end position="32"/>
    </location>
</feature>
<dbReference type="EMBL" id="ADLK01000007">
    <property type="protein sequence ID" value="KMW23073.1"/>
    <property type="molecule type" value="Genomic_DNA"/>
</dbReference>
<dbReference type="GO" id="GO:0022857">
    <property type="term" value="F:transmembrane transporter activity"/>
    <property type="evidence" value="ECO:0007669"/>
    <property type="project" value="TreeGrafter"/>
</dbReference>
<keyword evidence="2" id="KW-0813">Transport</keyword>
<keyword evidence="5 9" id="KW-0812">Transmembrane</keyword>
<evidence type="ECO:0000256" key="4">
    <source>
        <dbReference type="ARBA" id="ARBA00022519"/>
    </source>
</evidence>
<comment type="caution">
    <text evidence="11">The sequence shown here is derived from an EMBL/GenBank/DDBJ whole genome shotgun (WGS) entry which is preliminary data.</text>
</comment>
<dbReference type="PANTHER" id="PTHR35011">
    <property type="entry name" value="2,3-DIKETO-L-GULONATE TRAP TRANSPORTER SMALL PERMEASE PROTEIN YIAM"/>
    <property type="match status" value="1"/>
</dbReference>
<dbReference type="PANTHER" id="PTHR35011:SF2">
    <property type="entry name" value="2,3-DIKETO-L-GULONATE TRAP TRANSPORTER SMALL PERMEASE PROTEIN YIAM"/>
    <property type="match status" value="1"/>
</dbReference>
<dbReference type="InterPro" id="IPR007387">
    <property type="entry name" value="TRAP_DctQ"/>
</dbReference>
<proteinExistence type="inferred from homology"/>
<evidence type="ECO:0000313" key="11">
    <source>
        <dbReference type="EMBL" id="KMW23073.1"/>
    </source>
</evidence>
<evidence type="ECO:0000313" key="12">
    <source>
        <dbReference type="Proteomes" id="UP000037392"/>
    </source>
</evidence>
<feature type="domain" description="Tripartite ATP-independent periplasmic transporters DctQ component" evidence="10">
    <location>
        <begin position="23"/>
        <end position="148"/>
    </location>
</feature>
<sequence length="164" mass="18242">MKQAKQILDKILCVICAVLMAFMSILVVYQVFTRYVLNNPSTFSEDLLTYAFVWMSLLSTALVFGEQDHMKLSILADKVNGKGQIILSIVTELIILVITYIIFLNGGKSFMNVGAMQVSPTLHIRMVYVYAILPAAGVLIVIYCILNIGLLASQFMKPKGDEKV</sequence>
<dbReference type="RefSeq" id="WP_007867630.1">
    <property type="nucleotide sequence ID" value="NZ_KQ235876.1"/>
</dbReference>
<dbReference type="GO" id="GO:0015740">
    <property type="term" value="P:C4-dicarboxylate transport"/>
    <property type="evidence" value="ECO:0007669"/>
    <property type="project" value="TreeGrafter"/>
</dbReference>
<keyword evidence="7 9" id="KW-0472">Membrane</keyword>
<dbReference type="GeneID" id="93165020"/>
<dbReference type="Proteomes" id="UP000037392">
    <property type="component" value="Unassembled WGS sequence"/>
</dbReference>
<evidence type="ECO:0000256" key="6">
    <source>
        <dbReference type="ARBA" id="ARBA00022989"/>
    </source>
</evidence>
<reference evidence="11 12" key="1">
    <citation type="submission" date="2011-04" db="EMBL/GenBank/DDBJ databases">
        <title>The Genome Sequence of Clostridium citroniae WAL-19142.</title>
        <authorList>
            <consortium name="The Broad Institute Genome Sequencing Platform"/>
            <person name="Earl A."/>
            <person name="Ward D."/>
            <person name="Feldgarden M."/>
            <person name="Gevers D."/>
            <person name="Warren Y.A."/>
            <person name="Tyrrell K.L."/>
            <person name="Citron D.M."/>
            <person name="Goldstein E.J."/>
            <person name="Daigneault M."/>
            <person name="Allen-Vercoe E."/>
            <person name="Young S.K."/>
            <person name="Zeng Q."/>
            <person name="Gargeya S."/>
            <person name="Fitzgerald M."/>
            <person name="Haas B."/>
            <person name="Abouelleil A."/>
            <person name="Alvarado L."/>
            <person name="Arachchi H.M."/>
            <person name="Berlin A."/>
            <person name="Brown A."/>
            <person name="Chapman S.B."/>
            <person name="Chen Z."/>
            <person name="Dunbar C."/>
            <person name="Freedman E."/>
            <person name="Gearin G."/>
            <person name="Gellesch M."/>
            <person name="Goldberg J."/>
            <person name="Griggs A."/>
            <person name="Gujja S."/>
            <person name="Heilman E.R."/>
            <person name="Heiman D."/>
            <person name="Howarth C."/>
            <person name="Larson L."/>
            <person name="Lui A."/>
            <person name="MacDonald P.J."/>
            <person name="Mehta T."/>
            <person name="Montmayeur A."/>
            <person name="Murphy C."/>
            <person name="Neiman D."/>
            <person name="Pearson M."/>
            <person name="Priest M."/>
            <person name="Roberts A."/>
            <person name="Saif S."/>
            <person name="Shea T."/>
            <person name="Shenoy N."/>
            <person name="Sisk P."/>
            <person name="Stolte C."/>
            <person name="Sykes S."/>
            <person name="White J."/>
            <person name="Yandava C."/>
            <person name="Wortman J."/>
            <person name="Nusbaum C."/>
            <person name="Birren B."/>
        </authorList>
    </citation>
    <scope>NUCLEOTIDE SEQUENCE [LARGE SCALE GENOMIC DNA]</scope>
    <source>
        <strain evidence="11 12">WAL-19142</strain>
    </source>
</reference>
<evidence type="ECO:0000259" key="10">
    <source>
        <dbReference type="Pfam" id="PF04290"/>
    </source>
</evidence>
<comment type="similarity">
    <text evidence="8">Belongs to the TRAP transporter small permease family.</text>
</comment>
<feature type="transmembrane region" description="Helical" evidence="9">
    <location>
        <begin position="47"/>
        <end position="64"/>
    </location>
</feature>
<feature type="transmembrane region" description="Helical" evidence="9">
    <location>
        <begin position="85"/>
        <end position="107"/>
    </location>
</feature>
<evidence type="ECO:0000256" key="1">
    <source>
        <dbReference type="ARBA" id="ARBA00004429"/>
    </source>
</evidence>
<name>A0A0J9CD17_9FIRM</name>
<keyword evidence="3" id="KW-1003">Cell membrane</keyword>
<keyword evidence="4" id="KW-0997">Cell inner membrane</keyword>
<gene>
    <name evidence="11" type="ORF">HMPREF9470_01160</name>
</gene>
<evidence type="ECO:0000256" key="5">
    <source>
        <dbReference type="ARBA" id="ARBA00022692"/>
    </source>
</evidence>
<keyword evidence="6 9" id="KW-1133">Transmembrane helix</keyword>
<evidence type="ECO:0000256" key="2">
    <source>
        <dbReference type="ARBA" id="ARBA00022448"/>
    </source>
</evidence>
<accession>A0A0J9CD17</accession>
<comment type="subcellular location">
    <subcellularLocation>
        <location evidence="1">Cell inner membrane</location>
        <topology evidence="1">Multi-pass membrane protein</topology>
    </subcellularLocation>
</comment>
<dbReference type="GO" id="GO:0005886">
    <property type="term" value="C:plasma membrane"/>
    <property type="evidence" value="ECO:0007669"/>
    <property type="project" value="UniProtKB-SubCell"/>
</dbReference>
<protein>
    <recommendedName>
        <fullName evidence="10">Tripartite ATP-independent periplasmic transporters DctQ component domain-containing protein</fullName>
    </recommendedName>
</protein>
<dbReference type="Pfam" id="PF04290">
    <property type="entry name" value="DctQ"/>
    <property type="match status" value="1"/>
</dbReference>
<evidence type="ECO:0000256" key="7">
    <source>
        <dbReference type="ARBA" id="ARBA00023136"/>
    </source>
</evidence>
<dbReference type="InterPro" id="IPR055348">
    <property type="entry name" value="DctQ"/>
</dbReference>
<evidence type="ECO:0000256" key="8">
    <source>
        <dbReference type="ARBA" id="ARBA00038436"/>
    </source>
</evidence>